<keyword evidence="2" id="KW-1185">Reference proteome</keyword>
<feature type="non-terminal residue" evidence="1">
    <location>
        <position position="123"/>
    </location>
</feature>
<protein>
    <submittedName>
        <fullName evidence="1">Uncharacterized protein</fullName>
    </submittedName>
</protein>
<reference evidence="1" key="1">
    <citation type="submission" date="2022-04" db="EMBL/GenBank/DDBJ databases">
        <title>A functionally conserved STORR gene fusion in Papaver species that diverged 16.8 million years ago.</title>
        <authorList>
            <person name="Catania T."/>
        </authorList>
    </citation>
    <scope>NUCLEOTIDE SEQUENCE</scope>
    <source>
        <strain evidence="1">S-188037</strain>
    </source>
</reference>
<organism evidence="1 2">
    <name type="scientific">Papaver atlanticum</name>
    <dbReference type="NCBI Taxonomy" id="357466"/>
    <lineage>
        <taxon>Eukaryota</taxon>
        <taxon>Viridiplantae</taxon>
        <taxon>Streptophyta</taxon>
        <taxon>Embryophyta</taxon>
        <taxon>Tracheophyta</taxon>
        <taxon>Spermatophyta</taxon>
        <taxon>Magnoliopsida</taxon>
        <taxon>Ranunculales</taxon>
        <taxon>Papaveraceae</taxon>
        <taxon>Papaveroideae</taxon>
        <taxon>Papaver</taxon>
    </lineage>
</organism>
<name>A0AAD4S942_9MAGN</name>
<dbReference type="EMBL" id="JAJJMB010012492">
    <property type="protein sequence ID" value="KAI3876552.1"/>
    <property type="molecule type" value="Genomic_DNA"/>
</dbReference>
<accession>A0AAD4S942</accession>
<comment type="caution">
    <text evidence="1">The sequence shown here is derived from an EMBL/GenBank/DDBJ whole genome shotgun (WGS) entry which is preliminary data.</text>
</comment>
<evidence type="ECO:0000313" key="2">
    <source>
        <dbReference type="Proteomes" id="UP001202328"/>
    </source>
</evidence>
<dbReference type="Proteomes" id="UP001202328">
    <property type="component" value="Unassembled WGS sequence"/>
</dbReference>
<evidence type="ECO:0000313" key="1">
    <source>
        <dbReference type="EMBL" id="KAI3876552.1"/>
    </source>
</evidence>
<gene>
    <name evidence="1" type="ORF">MKW98_015935</name>
</gene>
<dbReference type="AlphaFoldDB" id="A0AAD4S942"/>
<sequence length="123" mass="13821">YNGPLKSELATINGVESLAKPWEILTASEVLNLTSSKMKRIWTKIRTCDKIMKCEIQGGNGPYVDHHSSIGSGCWSDNEERSLEEVSQGKQFGDEGESKFGICKQISCKAKEISWPWKRRAQN</sequence>
<proteinExistence type="predicted"/>